<dbReference type="EMBL" id="BMGI01000007">
    <property type="protein sequence ID" value="GGD47889.1"/>
    <property type="molecule type" value="Genomic_DNA"/>
</dbReference>
<keyword evidence="3" id="KW-1185">Reference proteome</keyword>
<reference evidence="3" key="1">
    <citation type="journal article" date="2019" name="Int. J. Syst. Evol. Microbiol.">
        <title>The Global Catalogue of Microorganisms (GCM) 10K type strain sequencing project: providing services to taxonomists for standard genome sequencing and annotation.</title>
        <authorList>
            <consortium name="The Broad Institute Genomics Platform"/>
            <consortium name="The Broad Institute Genome Sequencing Center for Infectious Disease"/>
            <person name="Wu L."/>
            <person name="Ma J."/>
        </authorList>
    </citation>
    <scope>NUCLEOTIDE SEQUENCE [LARGE SCALE GENOMIC DNA]</scope>
    <source>
        <strain evidence="3">CGMCC 1.12922</strain>
    </source>
</reference>
<protein>
    <recommendedName>
        <fullName evidence="1">RES domain-containing protein</fullName>
    </recommendedName>
</protein>
<comment type="caution">
    <text evidence="2">The sequence shown here is derived from an EMBL/GenBank/DDBJ whole genome shotgun (WGS) entry which is preliminary data.</text>
</comment>
<feature type="domain" description="RES" evidence="1">
    <location>
        <begin position="3"/>
        <end position="147"/>
    </location>
</feature>
<sequence length="164" mass="18470">MRPWQDRAYEGRVNAKGIPCLYLATTREVAMSEVRPWIGSILSVARFSLGRDVTVVDCSKYHGFDAPNVDLSGLDEVNEKVWAHIDYAFSRPVTRSDNTAEYAATQIIAEVFRSEGYDGVIYKSAFATTGYNIALFDLDAALQTESYLFQVSKATFDFRELKLE</sequence>
<dbReference type="Pfam" id="PF08808">
    <property type="entry name" value="RES"/>
    <property type="match status" value="1"/>
</dbReference>
<evidence type="ECO:0000313" key="2">
    <source>
        <dbReference type="EMBL" id="GGD47889.1"/>
    </source>
</evidence>
<dbReference type="InterPro" id="IPR014914">
    <property type="entry name" value="RES_dom"/>
</dbReference>
<dbReference type="Proteomes" id="UP000617355">
    <property type="component" value="Unassembled WGS sequence"/>
</dbReference>
<proteinExistence type="predicted"/>
<name>A0ABQ1QXI9_9RHOB</name>
<dbReference type="SMART" id="SM00953">
    <property type="entry name" value="RES"/>
    <property type="match status" value="1"/>
</dbReference>
<organism evidence="2 3">
    <name type="scientific">Sinisalibacter lacisalsi</name>
    <dbReference type="NCBI Taxonomy" id="1526570"/>
    <lineage>
        <taxon>Bacteria</taxon>
        <taxon>Pseudomonadati</taxon>
        <taxon>Pseudomonadota</taxon>
        <taxon>Alphaproteobacteria</taxon>
        <taxon>Rhodobacterales</taxon>
        <taxon>Roseobacteraceae</taxon>
        <taxon>Sinisalibacter</taxon>
    </lineage>
</organism>
<gene>
    <name evidence="2" type="ORF">GCM10011358_34650</name>
</gene>
<evidence type="ECO:0000259" key="1">
    <source>
        <dbReference type="SMART" id="SM00953"/>
    </source>
</evidence>
<accession>A0ABQ1QXI9</accession>
<evidence type="ECO:0000313" key="3">
    <source>
        <dbReference type="Proteomes" id="UP000617355"/>
    </source>
</evidence>